<dbReference type="AlphaFoldDB" id="A0A7W9SXD5"/>
<comment type="caution">
    <text evidence="1">The sequence shown here is derived from an EMBL/GenBank/DDBJ whole genome shotgun (WGS) entry which is preliminary data.</text>
</comment>
<name>A0A7W9SXD5_ARMRO</name>
<sequence>MRALTALTLGLLLLPVGCKNVRVASGSDDKFIHTPRELNAPPPPLEKTLFPTTIGSKWVYRLAEGETGQETIMVTGTRQIDGTKAIVLSSKRVGQPDREELYEITEEQIKQLSAGGQDKVTLKPPMPLIQAPLAFDAVVSWQGGVAMRGSLVPSTSKSRLRSVEQVVVPAGTYTTYRVDTNLEAQLKEGPARFWTTRWFAPGIGPVKIRYIVSAPGQPDHAFMKELVSCDIKPLPVLPARGLYELR</sequence>
<dbReference type="RefSeq" id="WP_184204064.1">
    <property type="nucleotide sequence ID" value="NZ_JACHGW010000011.1"/>
</dbReference>
<dbReference type="Gene3D" id="2.40.360.20">
    <property type="match status" value="1"/>
</dbReference>
<proteinExistence type="predicted"/>
<protein>
    <submittedName>
        <fullName evidence="1">Uncharacterized protein</fullName>
    </submittedName>
</protein>
<accession>A0A7W9SXD5</accession>
<organism evidence="1 2">
    <name type="scientific">Armatimonas rosea</name>
    <dbReference type="NCBI Taxonomy" id="685828"/>
    <lineage>
        <taxon>Bacteria</taxon>
        <taxon>Bacillati</taxon>
        <taxon>Armatimonadota</taxon>
        <taxon>Armatimonadia</taxon>
        <taxon>Armatimonadales</taxon>
        <taxon>Armatimonadaceae</taxon>
        <taxon>Armatimonas</taxon>
    </lineage>
</organism>
<dbReference type="EMBL" id="JACHGW010000011">
    <property type="protein sequence ID" value="MBB6053979.1"/>
    <property type="molecule type" value="Genomic_DNA"/>
</dbReference>
<reference evidence="1 2" key="1">
    <citation type="submission" date="2020-08" db="EMBL/GenBank/DDBJ databases">
        <title>Genomic Encyclopedia of Type Strains, Phase IV (KMG-IV): sequencing the most valuable type-strain genomes for metagenomic binning, comparative biology and taxonomic classification.</title>
        <authorList>
            <person name="Goeker M."/>
        </authorList>
    </citation>
    <scope>NUCLEOTIDE SEQUENCE [LARGE SCALE GENOMIC DNA]</scope>
    <source>
        <strain evidence="1 2">DSM 23562</strain>
    </source>
</reference>
<evidence type="ECO:0000313" key="2">
    <source>
        <dbReference type="Proteomes" id="UP000520814"/>
    </source>
</evidence>
<evidence type="ECO:0000313" key="1">
    <source>
        <dbReference type="EMBL" id="MBB6053979.1"/>
    </source>
</evidence>
<dbReference type="Proteomes" id="UP000520814">
    <property type="component" value="Unassembled WGS sequence"/>
</dbReference>
<keyword evidence="2" id="KW-1185">Reference proteome</keyword>
<gene>
    <name evidence="1" type="ORF">HNQ39_005826</name>
</gene>